<keyword evidence="4 8" id="KW-0560">Oxidoreductase</keyword>
<evidence type="ECO:0008006" key="11">
    <source>
        <dbReference type="Google" id="ProtNLM"/>
    </source>
</evidence>
<proteinExistence type="inferred from homology"/>
<reference evidence="9 10" key="1">
    <citation type="submission" date="2014-09" db="EMBL/GenBank/DDBJ databases">
        <title>Draft genome sequence of Streptomyces natalensis ATCC 27448, producer of the antifungal pimaricin.</title>
        <authorList>
            <person name="Mendes M.V."/>
            <person name="Beites T."/>
            <person name="Pires S."/>
            <person name="Santos C.L."/>
            <person name="Moradas-Ferreira P."/>
        </authorList>
    </citation>
    <scope>NUCLEOTIDE SEQUENCE [LARGE SCALE GENOMIC DNA]</scope>
    <source>
        <strain evidence="9 10">ATCC 27448</strain>
    </source>
</reference>
<dbReference type="PRINTS" id="PR00463">
    <property type="entry name" value="EP450I"/>
</dbReference>
<dbReference type="Gene3D" id="1.10.630.10">
    <property type="entry name" value="Cytochrome P450"/>
    <property type="match status" value="1"/>
</dbReference>
<dbReference type="GO" id="GO:0016705">
    <property type="term" value="F:oxidoreductase activity, acting on paired donors, with incorporation or reduction of molecular oxygen"/>
    <property type="evidence" value="ECO:0007669"/>
    <property type="project" value="InterPro"/>
</dbReference>
<keyword evidence="10" id="KW-1185">Reference proteome</keyword>
<dbReference type="EMBL" id="JRKI01000028">
    <property type="protein sequence ID" value="KIZ16381.1"/>
    <property type="molecule type" value="Genomic_DNA"/>
</dbReference>
<evidence type="ECO:0000256" key="6">
    <source>
        <dbReference type="ARBA" id="ARBA00023033"/>
    </source>
</evidence>
<dbReference type="InterPro" id="IPR017972">
    <property type="entry name" value="Cyt_P450_CS"/>
</dbReference>
<dbReference type="GO" id="GO:0020037">
    <property type="term" value="F:heme binding"/>
    <property type="evidence" value="ECO:0007669"/>
    <property type="project" value="InterPro"/>
</dbReference>
<gene>
    <name evidence="9" type="ORF">SNA_20220</name>
</gene>
<evidence type="ECO:0000313" key="9">
    <source>
        <dbReference type="EMBL" id="KIZ16381.1"/>
    </source>
</evidence>
<evidence type="ECO:0000256" key="8">
    <source>
        <dbReference type="RuleBase" id="RU000461"/>
    </source>
</evidence>
<dbReference type="PANTHER" id="PTHR24291">
    <property type="entry name" value="CYTOCHROME P450 FAMILY 4"/>
    <property type="match status" value="1"/>
</dbReference>
<dbReference type="GO" id="GO:0005506">
    <property type="term" value="F:iron ion binding"/>
    <property type="evidence" value="ECO:0007669"/>
    <property type="project" value="InterPro"/>
</dbReference>
<dbReference type="InterPro" id="IPR001128">
    <property type="entry name" value="Cyt_P450"/>
</dbReference>
<accession>A0A0D7CJZ2</accession>
<feature type="binding site" description="axial binding residue" evidence="7">
    <location>
        <position position="383"/>
    </location>
    <ligand>
        <name>heme</name>
        <dbReference type="ChEBI" id="CHEBI:30413"/>
    </ligand>
    <ligandPart>
        <name>Fe</name>
        <dbReference type="ChEBI" id="CHEBI:18248"/>
    </ligandPart>
</feature>
<dbReference type="AlphaFoldDB" id="A0A0D7CJZ2"/>
<comment type="cofactor">
    <cofactor evidence="7">
        <name>heme</name>
        <dbReference type="ChEBI" id="CHEBI:30413"/>
    </cofactor>
</comment>
<evidence type="ECO:0000256" key="1">
    <source>
        <dbReference type="ARBA" id="ARBA00010617"/>
    </source>
</evidence>
<sequence length="456" mass="50745">MSIRTSPVLVTLPPGPPLPGPILTGLWIASRKRLLACLQRRYGSTFTMTMSPFGPSVFLCSAALVRQMLTTSPAIAGLGEPNLGNVLGPGSTFALDGPEHLHRRKLLAPSFHGRHLHAYEEFMVEETVREAETWPQGVEFATAPRFMRLTLNIILRTVLGAEGEHLHRLRELMPPMVDLGARLTLSPFTDRGRSWGAWARFRRMRREYDTVAFDLIDSVRADPKLEEREDVLAMLVQSRYEDGEAMANQEIADELLTILGAAHETTANTLTWAVERLPRHPELLDRLVAEVDGGGSDLLAATILEVQRTRPVITDISRSVVAPTMSLGEWTIPKGHQVVIAIDCVQMDETVFPNPEKFDPDRFMNARPDTYSWIPFGGGTRRCIGAAFANLEMNVVLRTLLQNYEFRTTCAPDEKWKSRGVSWTPARGGRAVVHRRNTAHTLPHAAPASTTNPPNE</sequence>
<dbReference type="RefSeq" id="WP_030066436.1">
    <property type="nucleotide sequence ID" value="NZ_JRKI01000028.1"/>
</dbReference>
<comment type="caution">
    <text evidence="9">The sequence shown here is derived from an EMBL/GenBank/DDBJ whole genome shotgun (WGS) entry which is preliminary data.</text>
</comment>
<dbReference type="Proteomes" id="UP000032458">
    <property type="component" value="Unassembled WGS sequence"/>
</dbReference>
<dbReference type="PRINTS" id="PR00385">
    <property type="entry name" value="P450"/>
</dbReference>
<dbReference type="Pfam" id="PF00067">
    <property type="entry name" value="p450"/>
    <property type="match status" value="1"/>
</dbReference>
<keyword evidence="3 7" id="KW-0479">Metal-binding</keyword>
<dbReference type="SUPFAM" id="SSF48264">
    <property type="entry name" value="Cytochrome P450"/>
    <property type="match status" value="1"/>
</dbReference>
<dbReference type="InterPro" id="IPR002401">
    <property type="entry name" value="Cyt_P450_E_grp-I"/>
</dbReference>
<evidence type="ECO:0000256" key="7">
    <source>
        <dbReference type="PIRSR" id="PIRSR602401-1"/>
    </source>
</evidence>
<evidence type="ECO:0000313" key="10">
    <source>
        <dbReference type="Proteomes" id="UP000032458"/>
    </source>
</evidence>
<evidence type="ECO:0000256" key="2">
    <source>
        <dbReference type="ARBA" id="ARBA00022617"/>
    </source>
</evidence>
<keyword evidence="6 8" id="KW-0503">Monooxygenase</keyword>
<evidence type="ECO:0000256" key="5">
    <source>
        <dbReference type="ARBA" id="ARBA00023004"/>
    </source>
</evidence>
<dbReference type="CDD" id="cd11053">
    <property type="entry name" value="CYP110-like"/>
    <property type="match status" value="1"/>
</dbReference>
<keyword evidence="5 7" id="KW-0408">Iron</keyword>
<evidence type="ECO:0000256" key="4">
    <source>
        <dbReference type="ARBA" id="ARBA00023002"/>
    </source>
</evidence>
<protein>
    <recommendedName>
        <fullName evidence="11">Cytochrome P450</fullName>
    </recommendedName>
</protein>
<keyword evidence="2 7" id="KW-0349">Heme</keyword>
<evidence type="ECO:0000256" key="3">
    <source>
        <dbReference type="ARBA" id="ARBA00022723"/>
    </source>
</evidence>
<organism evidence="9 10">
    <name type="scientific">Streptomyces natalensis ATCC 27448</name>
    <dbReference type="NCBI Taxonomy" id="1240678"/>
    <lineage>
        <taxon>Bacteria</taxon>
        <taxon>Bacillati</taxon>
        <taxon>Actinomycetota</taxon>
        <taxon>Actinomycetes</taxon>
        <taxon>Kitasatosporales</taxon>
        <taxon>Streptomycetaceae</taxon>
        <taxon>Streptomyces</taxon>
    </lineage>
</organism>
<dbReference type="PATRIC" id="fig|1240678.4.peg.4269"/>
<dbReference type="GO" id="GO:0004497">
    <property type="term" value="F:monooxygenase activity"/>
    <property type="evidence" value="ECO:0007669"/>
    <property type="project" value="UniProtKB-KW"/>
</dbReference>
<name>A0A0D7CJZ2_9ACTN</name>
<dbReference type="PROSITE" id="PS00086">
    <property type="entry name" value="CYTOCHROME_P450"/>
    <property type="match status" value="1"/>
</dbReference>
<comment type="similarity">
    <text evidence="1 8">Belongs to the cytochrome P450 family.</text>
</comment>
<dbReference type="PANTHER" id="PTHR24291:SF50">
    <property type="entry name" value="BIFUNCTIONAL ALBAFLAVENONE MONOOXYGENASE_TERPENE SYNTHASE"/>
    <property type="match status" value="1"/>
</dbReference>
<dbReference type="InterPro" id="IPR036396">
    <property type="entry name" value="Cyt_P450_sf"/>
</dbReference>
<dbReference type="InterPro" id="IPR050196">
    <property type="entry name" value="Cytochrome_P450_Monoox"/>
</dbReference>